<keyword evidence="1" id="KW-0805">Transcription regulation</keyword>
<dbReference type="OrthoDB" id="8654052at2"/>
<dbReference type="PANTHER" id="PTHR30055:SF234">
    <property type="entry name" value="HTH-TYPE TRANSCRIPTIONAL REGULATOR BETI"/>
    <property type="match status" value="1"/>
</dbReference>
<dbReference type="InterPro" id="IPR009057">
    <property type="entry name" value="Homeodomain-like_sf"/>
</dbReference>
<evidence type="ECO:0000256" key="4">
    <source>
        <dbReference type="PROSITE-ProRule" id="PRU00335"/>
    </source>
</evidence>
<evidence type="ECO:0000259" key="5">
    <source>
        <dbReference type="PROSITE" id="PS50977"/>
    </source>
</evidence>
<keyword evidence="3" id="KW-0804">Transcription</keyword>
<dbReference type="EMBL" id="CP001736">
    <property type="protein sequence ID" value="ADB35208.1"/>
    <property type="molecule type" value="Genomic_DNA"/>
</dbReference>
<dbReference type="Proteomes" id="UP000007967">
    <property type="component" value="Chromosome"/>
</dbReference>
<dbReference type="HOGENOM" id="CLU_069356_38_3_11"/>
<dbReference type="AlphaFoldDB" id="D2PVG8"/>
<dbReference type="Gene3D" id="1.10.357.10">
    <property type="entry name" value="Tetracycline Repressor, domain 2"/>
    <property type="match status" value="1"/>
</dbReference>
<dbReference type="eggNOG" id="COG1309">
    <property type="taxonomic scope" value="Bacteria"/>
</dbReference>
<dbReference type="STRING" id="479435.Kfla_6205"/>
<evidence type="ECO:0000256" key="3">
    <source>
        <dbReference type="ARBA" id="ARBA00023163"/>
    </source>
</evidence>
<proteinExistence type="predicted"/>
<sequence length="195" mass="21779">MLTRDQVLHAAVRRLNSDPTTSMADLAAAIGISRATLNRHFASRDALLREIGERSLDHWDRSQRESGMAEAAESGDPEAIRDCLRELTRWFVENAEEFAYALANNRLEAMPELVERADVLADREVEFYAAAQRAGVLRSDVPARWIEHTIYGLMIAAREGLRRGDVARRDLEGLVLSTFLTGTGATPTASERQTR</sequence>
<name>D2PVG8_KRIFD</name>
<accession>D2PVG8</accession>
<evidence type="ECO:0000313" key="7">
    <source>
        <dbReference type="Proteomes" id="UP000007967"/>
    </source>
</evidence>
<dbReference type="KEGG" id="kfl:Kfla_6205"/>
<dbReference type="PANTHER" id="PTHR30055">
    <property type="entry name" value="HTH-TYPE TRANSCRIPTIONAL REGULATOR RUTR"/>
    <property type="match status" value="1"/>
</dbReference>
<dbReference type="PROSITE" id="PS50977">
    <property type="entry name" value="HTH_TETR_2"/>
    <property type="match status" value="1"/>
</dbReference>
<dbReference type="Pfam" id="PF00440">
    <property type="entry name" value="TetR_N"/>
    <property type="match status" value="1"/>
</dbReference>
<dbReference type="RefSeq" id="WP_012923761.1">
    <property type="nucleotide sequence ID" value="NC_013729.1"/>
</dbReference>
<protein>
    <submittedName>
        <fullName evidence="6">Transcriptional regulator, TetR family</fullName>
    </submittedName>
</protein>
<dbReference type="InterPro" id="IPR050109">
    <property type="entry name" value="HTH-type_TetR-like_transc_reg"/>
</dbReference>
<organism evidence="6 7">
    <name type="scientific">Kribbella flavida (strain DSM 17836 / JCM 10339 / NBRC 14399)</name>
    <dbReference type="NCBI Taxonomy" id="479435"/>
    <lineage>
        <taxon>Bacteria</taxon>
        <taxon>Bacillati</taxon>
        <taxon>Actinomycetota</taxon>
        <taxon>Actinomycetes</taxon>
        <taxon>Propionibacteriales</taxon>
        <taxon>Kribbellaceae</taxon>
        <taxon>Kribbella</taxon>
    </lineage>
</organism>
<gene>
    <name evidence="6" type="ordered locus">Kfla_6205</name>
</gene>
<feature type="DNA-binding region" description="H-T-H motif" evidence="4">
    <location>
        <begin position="22"/>
        <end position="41"/>
    </location>
</feature>
<reference evidence="7" key="1">
    <citation type="submission" date="2009-09" db="EMBL/GenBank/DDBJ databases">
        <title>The complete genome of Kribbella flavida DSM 17836.</title>
        <authorList>
            <consortium name="US DOE Joint Genome Institute (JGI-PGF)"/>
            <person name="Lucas S."/>
            <person name="Copeland A."/>
            <person name="Lapidus A."/>
            <person name="Glavina del Rio T."/>
            <person name="Dalin E."/>
            <person name="Tice H."/>
            <person name="Bruce D."/>
            <person name="Goodwin L."/>
            <person name="Pitluck S."/>
            <person name="Kyrpides N."/>
            <person name="Mavromatis K."/>
            <person name="Ivanova N."/>
            <person name="Saunders E."/>
            <person name="Brettin T."/>
            <person name="Detter J.C."/>
            <person name="Han C."/>
            <person name="Larimer F."/>
            <person name="Land M."/>
            <person name="Hauser L."/>
            <person name="Markowitz V."/>
            <person name="Cheng J.-F."/>
            <person name="Hugenholtz P."/>
            <person name="Woyke T."/>
            <person name="Wu D."/>
            <person name="Pukall R."/>
            <person name="Klenk H.-P."/>
            <person name="Eisen J.A."/>
        </authorList>
    </citation>
    <scope>NUCLEOTIDE SEQUENCE [LARGE SCALE GENOMIC DNA]</scope>
    <source>
        <strain evidence="7">DSM 17836 / JCM 10339 / NBRC 14399</strain>
    </source>
</reference>
<dbReference type="GO" id="GO:0003700">
    <property type="term" value="F:DNA-binding transcription factor activity"/>
    <property type="evidence" value="ECO:0007669"/>
    <property type="project" value="TreeGrafter"/>
</dbReference>
<evidence type="ECO:0000256" key="1">
    <source>
        <dbReference type="ARBA" id="ARBA00023015"/>
    </source>
</evidence>
<keyword evidence="2 4" id="KW-0238">DNA-binding</keyword>
<dbReference type="SUPFAM" id="SSF46689">
    <property type="entry name" value="Homeodomain-like"/>
    <property type="match status" value="1"/>
</dbReference>
<evidence type="ECO:0000256" key="2">
    <source>
        <dbReference type="ARBA" id="ARBA00023125"/>
    </source>
</evidence>
<evidence type="ECO:0000313" key="6">
    <source>
        <dbReference type="EMBL" id="ADB35208.1"/>
    </source>
</evidence>
<dbReference type="GO" id="GO:0000976">
    <property type="term" value="F:transcription cis-regulatory region binding"/>
    <property type="evidence" value="ECO:0007669"/>
    <property type="project" value="TreeGrafter"/>
</dbReference>
<feature type="domain" description="HTH tetR-type" evidence="5">
    <location>
        <begin position="1"/>
        <end position="59"/>
    </location>
</feature>
<keyword evidence="7" id="KW-1185">Reference proteome</keyword>
<dbReference type="InterPro" id="IPR001647">
    <property type="entry name" value="HTH_TetR"/>
</dbReference>
<reference evidence="6 7" key="2">
    <citation type="journal article" date="2010" name="Stand. Genomic Sci.">
        <title>Complete genome sequence of Kribbella flavida type strain (IFO 14399).</title>
        <authorList>
            <person name="Pukall R."/>
            <person name="Lapidus A."/>
            <person name="Glavina Del Rio T."/>
            <person name="Copeland A."/>
            <person name="Tice H."/>
            <person name="Cheng J.-F."/>
            <person name="Lucas S."/>
            <person name="Chen F."/>
            <person name="Nolan M."/>
            <person name="LaButti K."/>
            <person name="Pati A."/>
            <person name="Ivanova N."/>
            <person name="Mavrommatis K."/>
            <person name="Mikhailova N."/>
            <person name="Pitluck S."/>
            <person name="Bruce D."/>
            <person name="Goodwin L."/>
            <person name="Land M."/>
            <person name="Hauser L."/>
            <person name="Chang Y.-J."/>
            <person name="Jeffries C.D."/>
            <person name="Chen A."/>
            <person name="Palaniappan K."/>
            <person name="Chain P."/>
            <person name="Rohde M."/>
            <person name="Goeker M."/>
            <person name="Bristow J."/>
            <person name="Eisen J.A."/>
            <person name="Markowitz V."/>
            <person name="Hugenholtz P."/>
            <person name="Kyrpides N.C."/>
            <person name="Klenk H.-P."/>
            <person name="Brettin T."/>
        </authorList>
    </citation>
    <scope>NUCLEOTIDE SEQUENCE [LARGE SCALE GENOMIC DNA]</scope>
    <source>
        <strain evidence="7">DSM 17836 / JCM 10339 / NBRC 14399</strain>
    </source>
</reference>